<protein>
    <submittedName>
        <fullName evidence="1">Uncharacterized protein</fullName>
    </submittedName>
</protein>
<organism evidence="1 2">
    <name type="scientific">Escherichia coli O25b:H4</name>
    <dbReference type="NCBI Taxonomy" id="941280"/>
    <lineage>
        <taxon>Bacteria</taxon>
        <taxon>Pseudomonadati</taxon>
        <taxon>Pseudomonadota</taxon>
        <taxon>Gammaproteobacteria</taxon>
        <taxon>Enterobacterales</taxon>
        <taxon>Enterobacteriaceae</taxon>
        <taxon>Escherichia</taxon>
    </lineage>
</organism>
<accession>A0A192CMW2</accession>
<evidence type="ECO:0000313" key="1">
    <source>
        <dbReference type="EMBL" id="ANK07067.1"/>
    </source>
</evidence>
<gene>
    <name evidence="1" type="ORF">WLH_05806</name>
</gene>
<dbReference type="AlphaFoldDB" id="A0A192CMW2"/>
<keyword evidence="1" id="KW-0614">Plasmid</keyword>
<proteinExistence type="predicted"/>
<dbReference type="Proteomes" id="UP000183316">
    <property type="component" value="Plasmid unnamed"/>
</dbReference>
<reference evidence="1 2" key="1">
    <citation type="submission" date="2016-03" db="EMBL/GenBank/DDBJ databases">
        <title>Genome Sequence and Comparative Pathogenic Determinants of Uropathogenic Escherichia coli O25b:H4, a Clinical Isolate from Saudi Arabia.</title>
        <authorList>
            <person name="Alyamani E.A.J."/>
            <person name="Khiyami M.A."/>
            <person name="Booq R.Y."/>
            <person name="Bahwerth F.S."/>
            <person name="Vaisvil B."/>
            <person name="Schmitt D.P."/>
            <person name="Kapatral V."/>
        </authorList>
    </citation>
    <scope>NUCLEOTIDE SEQUENCE [LARGE SCALE GENOMIC DNA]</scope>
    <source>
        <strain evidence="1 2">O25b:H4</strain>
        <plasmid evidence="2">Plasmid</plasmid>
    </source>
</reference>
<sequence>MYTSLFSYRIKFISHIKKDNSSMNRIVTQVTKITIHAANHITN</sequence>
<name>A0A192CMW2_ECO25</name>
<dbReference type="PATRIC" id="fig|941280.3.peg.5761"/>
<geneLocation type="plasmid" evidence="2"/>
<dbReference type="EMBL" id="CP015086">
    <property type="protein sequence ID" value="ANK07067.1"/>
    <property type="molecule type" value="Genomic_DNA"/>
</dbReference>
<evidence type="ECO:0000313" key="2">
    <source>
        <dbReference type="Proteomes" id="UP000183316"/>
    </source>
</evidence>